<keyword evidence="3" id="KW-1185">Reference proteome</keyword>
<dbReference type="RefSeq" id="WP_013846146.1">
    <property type="nucleotide sequence ID" value="NC_015593.1"/>
</dbReference>
<accession>F6EUH9</accession>
<feature type="domain" description="AMP-dependent synthetase/ligase" evidence="1">
    <location>
        <begin position="40"/>
        <end position="414"/>
    </location>
</feature>
<evidence type="ECO:0000313" key="3">
    <source>
        <dbReference type="Proteomes" id="UP000007150"/>
    </source>
</evidence>
<dbReference type="GO" id="GO:0004467">
    <property type="term" value="F:long-chain fatty acid-CoA ligase activity"/>
    <property type="evidence" value="ECO:0007669"/>
    <property type="project" value="UniProtKB-EC"/>
</dbReference>
<dbReference type="InterPro" id="IPR042099">
    <property type="entry name" value="ANL_N_sf"/>
</dbReference>
<dbReference type="AlphaFoldDB" id="F6EUH9"/>
<dbReference type="PANTHER" id="PTHR24096:SF420">
    <property type="entry name" value="LONG-CHAIN-FATTY-ACID--COA LIGASE-RELATED"/>
    <property type="match status" value="1"/>
</dbReference>
<name>F6EUH9_SPHCR</name>
<dbReference type="STRING" id="690566.Sphch_0173"/>
<dbReference type="EMBL" id="CP002798">
    <property type="protein sequence ID" value="AEG47873.1"/>
    <property type="molecule type" value="Genomic_DNA"/>
</dbReference>
<dbReference type="Gene3D" id="3.40.50.12780">
    <property type="entry name" value="N-terminal domain of ligase-like"/>
    <property type="match status" value="1"/>
</dbReference>
<proteinExistence type="predicted"/>
<dbReference type="Proteomes" id="UP000007150">
    <property type="component" value="Chromosome 1"/>
</dbReference>
<dbReference type="PANTHER" id="PTHR24096">
    <property type="entry name" value="LONG-CHAIN-FATTY-ACID--COA LIGASE"/>
    <property type="match status" value="1"/>
</dbReference>
<protein>
    <submittedName>
        <fullName evidence="2">Long-chain-fatty-acid--CoA ligase</fullName>
        <ecNumber evidence="2">6.2.1.3</ecNumber>
    </submittedName>
</protein>
<dbReference type="InterPro" id="IPR000873">
    <property type="entry name" value="AMP-dep_synth/lig_dom"/>
</dbReference>
<gene>
    <name evidence="2" type="ORF">Sphch_0173</name>
</gene>
<dbReference type="EC" id="6.2.1.3" evidence="2"/>
<dbReference type="KEGG" id="sch:Sphch_0173"/>
<dbReference type="InterPro" id="IPR020845">
    <property type="entry name" value="AMP-binding_CS"/>
</dbReference>
<dbReference type="SUPFAM" id="SSF56801">
    <property type="entry name" value="Acetyl-CoA synthetase-like"/>
    <property type="match status" value="1"/>
</dbReference>
<reference evidence="2 3" key="1">
    <citation type="submission" date="2011-05" db="EMBL/GenBank/DDBJ databases">
        <title>Complete sequence of chromosome 1 of Sphingobium chlorophenolicum L-1.</title>
        <authorList>
            <consortium name="US DOE Joint Genome Institute"/>
            <person name="Lucas S."/>
            <person name="Han J."/>
            <person name="Lapidus A."/>
            <person name="Cheng J.-F."/>
            <person name="Goodwin L."/>
            <person name="Pitluck S."/>
            <person name="Peters L."/>
            <person name="Daligault H."/>
            <person name="Han C."/>
            <person name="Tapia R."/>
            <person name="Land M."/>
            <person name="Hauser L."/>
            <person name="Kyrpides N."/>
            <person name="Ivanova N."/>
            <person name="Pagani I."/>
            <person name="Turner P."/>
            <person name="Copley S."/>
            <person name="Woyke T."/>
        </authorList>
    </citation>
    <scope>NUCLEOTIDE SEQUENCE [LARGE SCALE GENOMIC DNA]</scope>
    <source>
        <strain evidence="2 3">L-1</strain>
    </source>
</reference>
<evidence type="ECO:0000313" key="2">
    <source>
        <dbReference type="EMBL" id="AEG47873.1"/>
    </source>
</evidence>
<dbReference type="Pfam" id="PF00501">
    <property type="entry name" value="AMP-binding"/>
    <property type="match status" value="1"/>
</dbReference>
<evidence type="ECO:0000259" key="1">
    <source>
        <dbReference type="Pfam" id="PF00501"/>
    </source>
</evidence>
<dbReference type="PROSITE" id="PS00455">
    <property type="entry name" value="AMP_BINDING"/>
    <property type="match status" value="1"/>
</dbReference>
<dbReference type="HOGENOM" id="CLU_462235_0_0_5"/>
<organism evidence="2 3">
    <name type="scientific">Sphingobium chlorophenolicum L-1</name>
    <dbReference type="NCBI Taxonomy" id="690566"/>
    <lineage>
        <taxon>Bacteria</taxon>
        <taxon>Pseudomonadati</taxon>
        <taxon>Pseudomonadota</taxon>
        <taxon>Alphaproteobacteria</taxon>
        <taxon>Sphingomonadales</taxon>
        <taxon>Sphingomonadaceae</taxon>
        <taxon>Sphingobium</taxon>
    </lineage>
</organism>
<keyword evidence="2" id="KW-0436">Ligase</keyword>
<sequence length="602" mass="64271">MAGKAPPQPAVDVEHREDDSLILHCPLPLGPVAQSLCHLFDEVTARGPDAAFMKQRDDDGQWRSITYGEAQRAANGLAQWLIDEGIGFGDCVAYLSEPSIEHGIAAIGIQRCGAAIAPVSPAYSLSSVDHAQLRQCVSSINAKVAIVDDADRFGPALHSISDLGIRIIARQGALDGLDIARWNDVIATQPGPEVAVRMAKIAPNDLARIIYTSGSTGSPKATPQSHANLTITIAQCEALNLLDFGGERPQLLEAMPFSHIMAGNFNFNNVIAAGGTIWIDDGKPTPALIGKTIRNLQDVSPHYAISVPLGLSMLCDAFEADAELNRKFFANLKFIGFGGALLAPSVKSRLESLSVQARGEAVPIYSFYGATEYLFGTLKYWTGGSSDTIGLPLPAIDLKLVPLGDRFEMRVKGPTLMPQSGYLGSPEASVELFDEEGFYGTGDAVRFADPDDPSAGLIFAGRLSEDFKLASGTYVQVEALRQNLLNACRDVLAEAVICGLNQEYPTALVWLKGADKEAAKSALTELIPKFNAAQGGSARQIGALFIQDAPPSFDAGEVTVKGNVAQRVVRERRSADIQAMYEGLDRPALLHFGPGGQRNGRS</sequence>